<organism evidence="1 2">
    <name type="scientific">Nguyenibacter vanlangensis</name>
    <dbReference type="NCBI Taxonomy" id="1216886"/>
    <lineage>
        <taxon>Bacteria</taxon>
        <taxon>Pseudomonadati</taxon>
        <taxon>Pseudomonadota</taxon>
        <taxon>Alphaproteobacteria</taxon>
        <taxon>Acetobacterales</taxon>
        <taxon>Acetobacteraceae</taxon>
        <taxon>Nguyenibacter</taxon>
    </lineage>
</organism>
<dbReference type="EMBL" id="JABXXP010000151">
    <property type="protein sequence ID" value="NVN11299.1"/>
    <property type="molecule type" value="Genomic_DNA"/>
</dbReference>
<dbReference type="RefSeq" id="WP_176640023.1">
    <property type="nucleotide sequence ID" value="NZ_JABXXP010000151.1"/>
</dbReference>
<protein>
    <submittedName>
        <fullName evidence="1">Uncharacterized protein</fullName>
    </submittedName>
</protein>
<sequence>MLPEGIAAHGTDAGARSFPRCQEFLTYCILRSLFRLATPGIRTEATAWPDKCEQDVNRRPKAGLIMLQYRMVPIVNKCDMDLLLIGAILAEASDVRLAGGCIGAVVTANVLRRRAERISCKAMIDTRGSATSKRIQIRKINIDLIKTSSDRMESSSDILRMSDDAHNSNQ</sequence>
<evidence type="ECO:0000313" key="1">
    <source>
        <dbReference type="EMBL" id="NVN11299.1"/>
    </source>
</evidence>
<dbReference type="AlphaFoldDB" id="A0A7Y7IVW9"/>
<dbReference type="Proteomes" id="UP000534870">
    <property type="component" value="Unassembled WGS sequence"/>
</dbReference>
<name>A0A7Y7IVW9_9PROT</name>
<proteinExistence type="predicted"/>
<accession>A0A7Y7IVW9</accession>
<gene>
    <name evidence="1" type="ORF">HUK84_09165</name>
</gene>
<reference evidence="1 2" key="1">
    <citation type="submission" date="2020-06" db="EMBL/GenBank/DDBJ databases">
        <title>Description of novel acetic acid bacteria.</title>
        <authorList>
            <person name="Sombolestani A."/>
        </authorList>
    </citation>
    <scope>NUCLEOTIDE SEQUENCE [LARGE SCALE GENOMIC DNA]</scope>
    <source>
        <strain evidence="1 2">LMG 31431</strain>
    </source>
</reference>
<evidence type="ECO:0000313" key="2">
    <source>
        <dbReference type="Proteomes" id="UP000534870"/>
    </source>
</evidence>
<comment type="caution">
    <text evidence="1">The sequence shown here is derived from an EMBL/GenBank/DDBJ whole genome shotgun (WGS) entry which is preliminary data.</text>
</comment>